<dbReference type="Proteomes" id="UP000035037">
    <property type="component" value="Unassembled WGS sequence"/>
</dbReference>
<protein>
    <recommendedName>
        <fullName evidence="1">Methyltransferase domain-containing protein</fullName>
    </recommendedName>
</protein>
<name>A0A0G8AW01_9SYNE</name>
<dbReference type="InterPro" id="IPR041698">
    <property type="entry name" value="Methyltransf_25"/>
</dbReference>
<dbReference type="PANTHER" id="PTHR43464">
    <property type="entry name" value="METHYLTRANSFERASE"/>
    <property type="match status" value="1"/>
</dbReference>
<dbReference type="PATRIC" id="fig|1608419.3.peg.2415"/>
<evidence type="ECO:0000313" key="2">
    <source>
        <dbReference type="EMBL" id="KKZ13510.1"/>
    </source>
</evidence>
<dbReference type="EMBL" id="JYFQ01000089">
    <property type="protein sequence ID" value="KKZ13510.1"/>
    <property type="molecule type" value="Genomic_DNA"/>
</dbReference>
<dbReference type="Gene3D" id="3.40.50.150">
    <property type="entry name" value="Vaccinia Virus protein VP39"/>
    <property type="match status" value="1"/>
</dbReference>
<organism evidence="2 3">
    <name type="scientific">Candidatus Synechococcus spongiarum 15L</name>
    <dbReference type="NCBI Taxonomy" id="1608419"/>
    <lineage>
        <taxon>Bacteria</taxon>
        <taxon>Bacillati</taxon>
        <taxon>Cyanobacteriota</taxon>
        <taxon>Cyanophyceae</taxon>
        <taxon>Synechococcales</taxon>
        <taxon>Synechococcaceae</taxon>
        <taxon>Synechococcus</taxon>
    </lineage>
</organism>
<dbReference type="InterPro" id="IPR029063">
    <property type="entry name" value="SAM-dependent_MTases_sf"/>
</dbReference>
<evidence type="ECO:0000259" key="1">
    <source>
        <dbReference type="Pfam" id="PF13649"/>
    </source>
</evidence>
<reference evidence="2 3" key="2">
    <citation type="submission" date="2015-05" db="EMBL/GenBank/DDBJ databases">
        <title>Lifestyle Evolution in Cyanobacterial Symbionts of Sponges.</title>
        <authorList>
            <person name="Burgsdorf I."/>
            <person name="Slaby B.M."/>
            <person name="Handley K.M."/>
            <person name="Haber M."/>
            <person name="Blom J."/>
            <person name="Marshall C.W."/>
            <person name="Gilbert J.A."/>
            <person name="Hentschel U."/>
            <person name="Steindler L."/>
        </authorList>
    </citation>
    <scope>NUCLEOTIDE SEQUENCE [LARGE SCALE GENOMIC DNA]</scope>
    <source>
        <strain evidence="2">15L</strain>
    </source>
</reference>
<dbReference type="SUPFAM" id="SSF53335">
    <property type="entry name" value="S-adenosyl-L-methionine-dependent methyltransferases"/>
    <property type="match status" value="1"/>
</dbReference>
<dbReference type="STRING" id="431041.FLM9_194"/>
<accession>A0A0G8AW01</accession>
<dbReference type="Pfam" id="PF13649">
    <property type="entry name" value="Methyltransf_25"/>
    <property type="match status" value="1"/>
</dbReference>
<evidence type="ECO:0000313" key="3">
    <source>
        <dbReference type="Proteomes" id="UP000035037"/>
    </source>
</evidence>
<feature type="domain" description="Methyltransferase" evidence="1">
    <location>
        <begin position="52"/>
        <end position="142"/>
    </location>
</feature>
<comment type="caution">
    <text evidence="2">The sequence shown here is derived from an EMBL/GenBank/DDBJ whole genome shotgun (WGS) entry which is preliminary data.</text>
</comment>
<sequence length="216" mass="23068">MSRRPLRTFAYGHPWFYDLVTGIGSLPVGGPRRLRGLCAQRLASRLPPPAAVLDLCCGGGAASAPLLARGFRVTGLDCSRQALERAARSYPELATVQGLAEQPPLAPGQFAGVQSSLALHEFHRPARLALLAAALRLLQPGGWFVALDLHPTHGLSGWPQQWFVRLFETDTAVDFLASDLSADLSMAGYGSVAVETLAMGSLQLVTARKPFPFAVP</sequence>
<dbReference type="PANTHER" id="PTHR43464:SF72">
    <property type="entry name" value="GLL1483 PROTEIN"/>
    <property type="match status" value="1"/>
</dbReference>
<dbReference type="CDD" id="cd02440">
    <property type="entry name" value="AdoMet_MTases"/>
    <property type="match status" value="1"/>
</dbReference>
<reference evidence="2 3" key="1">
    <citation type="submission" date="2015-02" db="EMBL/GenBank/DDBJ databases">
        <authorList>
            <person name="Slaby B."/>
            <person name="Hentschel U."/>
        </authorList>
    </citation>
    <scope>NUCLEOTIDE SEQUENCE [LARGE SCALE GENOMIC DNA]</scope>
    <source>
        <strain evidence="2">15L</strain>
    </source>
</reference>
<dbReference type="GO" id="GO:0008168">
    <property type="term" value="F:methyltransferase activity"/>
    <property type="evidence" value="ECO:0007669"/>
    <property type="project" value="TreeGrafter"/>
</dbReference>
<gene>
    <name evidence="2" type="ORF">TQ37_04370</name>
</gene>
<dbReference type="AlphaFoldDB" id="A0A0G8AW01"/>
<proteinExistence type="predicted"/>